<name>A0A6A6YE11_9PEZI</name>
<keyword evidence="2" id="KW-1185">Reference proteome</keyword>
<evidence type="ECO:0000313" key="3">
    <source>
        <dbReference type="RefSeq" id="XP_033574020.1"/>
    </source>
</evidence>
<evidence type="ECO:0000313" key="2">
    <source>
        <dbReference type="Proteomes" id="UP000504636"/>
    </source>
</evidence>
<reference evidence="3" key="2">
    <citation type="submission" date="2020-04" db="EMBL/GenBank/DDBJ databases">
        <authorList>
            <consortium name="NCBI Genome Project"/>
        </authorList>
    </citation>
    <scope>NUCLEOTIDE SEQUENCE</scope>
    <source>
        <strain evidence="3">CBS 304.34</strain>
    </source>
</reference>
<sequence length="53" mass="5783">MDEKKLWPLCSEKVKVTCFDTDTNSMRGGSAKREPVPLKQSGTVKKWGAAGNA</sequence>
<reference evidence="3" key="3">
    <citation type="submission" date="2025-04" db="UniProtKB">
        <authorList>
            <consortium name="RefSeq"/>
        </authorList>
    </citation>
    <scope>IDENTIFICATION</scope>
    <source>
        <strain evidence="3">CBS 304.34</strain>
    </source>
</reference>
<dbReference type="Proteomes" id="UP000504636">
    <property type="component" value="Unplaced"/>
</dbReference>
<dbReference type="EMBL" id="MU003706">
    <property type="protein sequence ID" value="KAF2807056.1"/>
    <property type="molecule type" value="Genomic_DNA"/>
</dbReference>
<protein>
    <submittedName>
        <fullName evidence="1 3">Uncharacterized protein</fullName>
    </submittedName>
</protein>
<proteinExistence type="predicted"/>
<dbReference type="OrthoDB" id="5365129at2759"/>
<evidence type="ECO:0000313" key="1">
    <source>
        <dbReference type="EMBL" id="KAF2807056.1"/>
    </source>
</evidence>
<gene>
    <name evidence="1 3" type="ORF">BDZ99DRAFT_465787</name>
</gene>
<reference evidence="1 3" key="1">
    <citation type="journal article" date="2020" name="Stud. Mycol.">
        <title>101 Dothideomycetes genomes: a test case for predicting lifestyles and emergence of pathogens.</title>
        <authorList>
            <person name="Haridas S."/>
            <person name="Albert R."/>
            <person name="Binder M."/>
            <person name="Bloem J."/>
            <person name="Labutti K."/>
            <person name="Salamov A."/>
            <person name="Andreopoulos B."/>
            <person name="Baker S."/>
            <person name="Barry K."/>
            <person name="Bills G."/>
            <person name="Bluhm B."/>
            <person name="Cannon C."/>
            <person name="Castanera R."/>
            <person name="Culley D."/>
            <person name="Daum C."/>
            <person name="Ezra D."/>
            <person name="Gonzalez J."/>
            <person name="Henrissat B."/>
            <person name="Kuo A."/>
            <person name="Liang C."/>
            <person name="Lipzen A."/>
            <person name="Lutzoni F."/>
            <person name="Magnuson J."/>
            <person name="Mondo S."/>
            <person name="Nolan M."/>
            <person name="Ohm R."/>
            <person name="Pangilinan J."/>
            <person name="Park H.-J."/>
            <person name="Ramirez L."/>
            <person name="Alfaro M."/>
            <person name="Sun H."/>
            <person name="Tritt A."/>
            <person name="Yoshinaga Y."/>
            <person name="Zwiers L.-H."/>
            <person name="Turgeon B."/>
            <person name="Goodwin S."/>
            <person name="Spatafora J."/>
            <person name="Crous P."/>
            <person name="Grigoriev I."/>
        </authorList>
    </citation>
    <scope>NUCLEOTIDE SEQUENCE</scope>
    <source>
        <strain evidence="1 3">CBS 304.34</strain>
    </source>
</reference>
<dbReference type="RefSeq" id="XP_033574020.1">
    <property type="nucleotide sequence ID" value="XM_033720632.1"/>
</dbReference>
<dbReference type="GeneID" id="54461525"/>
<dbReference type="AlphaFoldDB" id="A0A6A6YE11"/>
<accession>A0A6A6YE11</accession>
<organism evidence="1">
    <name type="scientific">Mytilinidion resinicola</name>
    <dbReference type="NCBI Taxonomy" id="574789"/>
    <lineage>
        <taxon>Eukaryota</taxon>
        <taxon>Fungi</taxon>
        <taxon>Dikarya</taxon>
        <taxon>Ascomycota</taxon>
        <taxon>Pezizomycotina</taxon>
        <taxon>Dothideomycetes</taxon>
        <taxon>Pleosporomycetidae</taxon>
        <taxon>Mytilinidiales</taxon>
        <taxon>Mytilinidiaceae</taxon>
        <taxon>Mytilinidion</taxon>
    </lineage>
</organism>